<evidence type="ECO:0000256" key="3">
    <source>
        <dbReference type="SAM" id="MobiDB-lite"/>
    </source>
</evidence>
<reference evidence="7" key="1">
    <citation type="journal article" date="2015" name="Proc. Natl. Acad. Sci. U.S.A.">
        <title>Genome sequencing of adzuki bean (Vigna angularis) provides insight into high starch and low fat accumulation and domestication.</title>
        <authorList>
            <person name="Yang K."/>
            <person name="Tian Z."/>
            <person name="Chen C."/>
            <person name="Luo L."/>
            <person name="Zhao B."/>
            <person name="Wang Z."/>
            <person name="Yu L."/>
            <person name="Li Y."/>
            <person name="Sun Y."/>
            <person name="Li W."/>
            <person name="Chen Y."/>
            <person name="Li Y."/>
            <person name="Zhang Y."/>
            <person name="Ai D."/>
            <person name="Zhao J."/>
            <person name="Shang C."/>
            <person name="Ma Y."/>
            <person name="Wu B."/>
            <person name="Wang M."/>
            <person name="Gao L."/>
            <person name="Sun D."/>
            <person name="Zhang P."/>
            <person name="Guo F."/>
            <person name="Wang W."/>
            <person name="Li Y."/>
            <person name="Wang J."/>
            <person name="Varshney R.K."/>
            <person name="Wang J."/>
            <person name="Ling H.Q."/>
            <person name="Wan P."/>
        </authorList>
    </citation>
    <scope>NUCLEOTIDE SEQUENCE</scope>
    <source>
        <strain evidence="7">cv. Jingnong 6</strain>
    </source>
</reference>
<organism evidence="6 7">
    <name type="scientific">Phaseolus angularis</name>
    <name type="common">Azuki bean</name>
    <name type="synonym">Vigna angularis</name>
    <dbReference type="NCBI Taxonomy" id="3914"/>
    <lineage>
        <taxon>Eukaryota</taxon>
        <taxon>Viridiplantae</taxon>
        <taxon>Streptophyta</taxon>
        <taxon>Embryophyta</taxon>
        <taxon>Tracheophyta</taxon>
        <taxon>Spermatophyta</taxon>
        <taxon>Magnoliopsida</taxon>
        <taxon>eudicotyledons</taxon>
        <taxon>Gunneridae</taxon>
        <taxon>Pentapetalae</taxon>
        <taxon>rosids</taxon>
        <taxon>fabids</taxon>
        <taxon>Fabales</taxon>
        <taxon>Fabaceae</taxon>
        <taxon>Papilionoideae</taxon>
        <taxon>50 kb inversion clade</taxon>
        <taxon>NPAAA clade</taxon>
        <taxon>indigoferoid/millettioid clade</taxon>
        <taxon>Phaseoleae</taxon>
        <taxon>Vigna</taxon>
    </lineage>
</organism>
<dbReference type="GO" id="GO:0098542">
    <property type="term" value="P:defense response to other organism"/>
    <property type="evidence" value="ECO:0007669"/>
    <property type="project" value="InterPro"/>
</dbReference>
<evidence type="ECO:0000313" key="7">
    <source>
        <dbReference type="Proteomes" id="UP000053144"/>
    </source>
</evidence>
<keyword evidence="4" id="KW-0812">Transmembrane</keyword>
<keyword evidence="2 4" id="KW-0472">Membrane</keyword>
<evidence type="ECO:0000256" key="4">
    <source>
        <dbReference type="SAM" id="Phobius"/>
    </source>
</evidence>
<evidence type="ECO:0000313" key="5">
    <source>
        <dbReference type="EMBL" id="KAG2399944.1"/>
    </source>
</evidence>
<keyword evidence="4" id="KW-1133">Transmembrane helix</keyword>
<accession>A0A0L9UGJ7</accession>
<dbReference type="OrthoDB" id="996955at2759"/>
<dbReference type="InterPro" id="IPR044839">
    <property type="entry name" value="NDR1-like"/>
</dbReference>
<dbReference type="Proteomes" id="UP000053144">
    <property type="component" value="Chromosome 4"/>
</dbReference>
<dbReference type="PANTHER" id="PTHR31234:SF2">
    <property type="entry name" value="OS05G0199100 PROTEIN"/>
    <property type="match status" value="1"/>
</dbReference>
<feature type="transmembrane region" description="Helical" evidence="4">
    <location>
        <begin position="73"/>
        <end position="103"/>
    </location>
</feature>
<evidence type="ECO:0000256" key="1">
    <source>
        <dbReference type="ARBA" id="ARBA00004370"/>
    </source>
</evidence>
<dbReference type="GO" id="GO:0005886">
    <property type="term" value="C:plasma membrane"/>
    <property type="evidence" value="ECO:0007669"/>
    <property type="project" value="TreeGrafter"/>
</dbReference>
<dbReference type="AlphaFoldDB" id="A0A0L9UGJ7"/>
<evidence type="ECO:0000313" key="8">
    <source>
        <dbReference type="Proteomes" id="UP000743370"/>
    </source>
</evidence>
<dbReference type="EMBL" id="CM003374">
    <property type="protein sequence ID" value="KOM41687.1"/>
    <property type="molecule type" value="Genomic_DNA"/>
</dbReference>
<dbReference type="KEGG" id="var:108330466"/>
<name>A0A0L9UGJ7_PHAAN</name>
<gene>
    <name evidence="5" type="ORF">HKW66_Vig0102020</name>
    <name evidence="6" type="ORF">LR48_Vigan04g188500</name>
</gene>
<feature type="region of interest" description="Disordered" evidence="3">
    <location>
        <begin position="1"/>
        <end position="27"/>
    </location>
</feature>
<reference evidence="6" key="2">
    <citation type="submission" date="2015-02" db="EMBL/GenBank/DDBJ databases">
        <authorList>
            <person name="Chooi Y.-H."/>
        </authorList>
    </citation>
    <scope>NUCLEOTIDE SEQUENCE</scope>
    <source>
        <tissue evidence="6">Seedling</tissue>
    </source>
</reference>
<reference evidence="5 8" key="3">
    <citation type="submission" date="2020-05" db="EMBL/GenBank/DDBJ databases">
        <title>Vigna angularis (adzuki bean) Var. LongXiaoDou No. 4 denovo assembly.</title>
        <authorList>
            <person name="Xiang H."/>
        </authorList>
    </citation>
    <scope>NUCLEOTIDE SEQUENCE [LARGE SCALE GENOMIC DNA]</scope>
    <source>
        <tissue evidence="5">Leaf</tissue>
    </source>
</reference>
<comment type="subcellular location">
    <subcellularLocation>
        <location evidence="1">Membrane</location>
    </subcellularLocation>
</comment>
<evidence type="ECO:0000313" key="6">
    <source>
        <dbReference type="EMBL" id="KOM41687.1"/>
    </source>
</evidence>
<evidence type="ECO:0000256" key="2">
    <source>
        <dbReference type="ARBA" id="ARBA00023136"/>
    </source>
</evidence>
<dbReference type="EMBL" id="JABFOF010000004">
    <property type="protein sequence ID" value="KAG2399944.1"/>
    <property type="molecule type" value="Genomic_DNA"/>
</dbReference>
<dbReference type="STRING" id="3914.A0A0L9UGJ7"/>
<protein>
    <submittedName>
        <fullName evidence="5">NDR1/HIN1-like protein</fullName>
    </submittedName>
</protein>
<dbReference type="Proteomes" id="UP000743370">
    <property type="component" value="Unassembled WGS sequence"/>
</dbReference>
<dbReference type="PANTHER" id="PTHR31234">
    <property type="entry name" value="LATE EMBRYOGENESIS ABUNDANT (LEA) HYDROXYPROLINE-RICH GLYCOPROTEIN FAMILY"/>
    <property type="match status" value="1"/>
</dbReference>
<dbReference type="Gramene" id="KOM41687">
    <property type="protein sequence ID" value="KOM41687"/>
    <property type="gene ID" value="LR48_Vigan04g188500"/>
</dbReference>
<sequence length="251" mass="27516">MEERLRPAPSLPPESPPDINYESSKLQSPGIDLNTYVVRVPKDQVYRFPPPENARLAELHQPSPPKQAKTSRCCLCCIVVSVVFLVLLIVLGGVLGGLFSMLLSPKDPKFSVESFKAAETKDKYSMSLRVHNSNADLGISFKNNSSVSLSLDGKQIAKGDYTGMHLDPLDTTSFGVALKGSKTPKKVEESVNNTKKKVAVTFSLAVRSRARMKMGLLSSGTMTFDVSCMFKLDTLANSTRILSQQCQTKRN</sequence>
<dbReference type="OMA" id="ILHFAFN"/>
<proteinExistence type="predicted"/>